<comment type="catalytic activity">
    <reaction evidence="1 10">
        <text>Endonucleolytic cleavage of DNA to give random double-stranded fragments with terminal 5'-phosphates, ATP is simultaneously hydrolyzed.</text>
        <dbReference type="EC" id="3.1.21.3"/>
    </reaction>
</comment>
<dbReference type="Pfam" id="PF22679">
    <property type="entry name" value="T1R_D3-like"/>
    <property type="match status" value="1"/>
</dbReference>
<dbReference type="SMART" id="SM00487">
    <property type="entry name" value="DEXDc"/>
    <property type="match status" value="1"/>
</dbReference>
<dbReference type="EC" id="3.1.21.3" evidence="10"/>
<dbReference type="CDD" id="cd22332">
    <property type="entry name" value="HsdR_N"/>
    <property type="match status" value="1"/>
</dbReference>
<evidence type="ECO:0000256" key="10">
    <source>
        <dbReference type="RuleBase" id="RU364115"/>
    </source>
</evidence>
<keyword evidence="6" id="KW-0255">Endonuclease</keyword>
<dbReference type="InterPro" id="IPR007409">
    <property type="entry name" value="Restrct_endonuc_type1_HsdR_N"/>
</dbReference>
<dbReference type="EMBL" id="BMFP01000003">
    <property type="protein sequence ID" value="GGG14685.1"/>
    <property type="molecule type" value="Genomic_DNA"/>
</dbReference>
<dbReference type="InterPro" id="IPR014001">
    <property type="entry name" value="Helicase_ATP-bd"/>
</dbReference>
<evidence type="ECO:0000256" key="2">
    <source>
        <dbReference type="ARBA" id="ARBA00008598"/>
    </source>
</evidence>
<feature type="domain" description="Helicase ATP-binding" evidence="11">
    <location>
        <begin position="278"/>
        <end position="452"/>
    </location>
</feature>
<keyword evidence="5 10" id="KW-0680">Restriction system</keyword>
<evidence type="ECO:0000256" key="4">
    <source>
        <dbReference type="ARBA" id="ARBA00022741"/>
    </source>
</evidence>
<dbReference type="InterPro" id="IPR055180">
    <property type="entry name" value="HsdR_RecA-like_helicase_dom_2"/>
</dbReference>
<gene>
    <name evidence="12" type="ORF">GCM10011323_18880</name>
</gene>
<comment type="function">
    <text evidence="10">Subunit R is required for both nuclease and ATPase activities, but not for modification.</text>
</comment>
<reference evidence="13" key="1">
    <citation type="journal article" date="2019" name="Int. J. Syst. Evol. Microbiol.">
        <title>The Global Catalogue of Microorganisms (GCM) 10K type strain sequencing project: providing services to taxonomists for standard genome sequencing and annotation.</title>
        <authorList>
            <consortium name="The Broad Institute Genomics Platform"/>
            <consortium name="The Broad Institute Genome Sequencing Center for Infectious Disease"/>
            <person name="Wu L."/>
            <person name="Ma J."/>
        </authorList>
    </citation>
    <scope>NUCLEOTIDE SEQUENCE [LARGE SCALE GENOMIC DNA]</scope>
    <source>
        <strain evidence="13">CGMCC 1.12749</strain>
    </source>
</reference>
<evidence type="ECO:0000256" key="1">
    <source>
        <dbReference type="ARBA" id="ARBA00000851"/>
    </source>
</evidence>
<dbReference type="InterPro" id="IPR051268">
    <property type="entry name" value="Type-I_R_enzyme_R_subunit"/>
</dbReference>
<keyword evidence="4 10" id="KW-0547">Nucleotide-binding</keyword>
<sequence>MSQYLAEEAIEQAAIAWLREQEPYTYQHGSDIKRDLSKAVLEDLFEAFLQRRYPQVPQKVLAELKQEFLYSPGADLHQRNHAFHLKLSKGISKTWKDDSGKQHFGHFYPIDYEDVHQNEFLMVNQFTIIGKSKRIPDLIIFVNGLPLVLFEFKNLFNQDATVEAAYNQVQHYTYQIPQLFEYNALTVVSDGQTTLHGMYSSGLEWFAAWKSIDGKTVIPNGFALETLIKGLLVPKRLLQYVRHFIFHELDKGQLIKKGAKYHQFFGITYALQETLKSVKPFGDGRIGVVWHTTRSGKSITMAIYTGILRQLPELKNPTIVVQVDRFDLNRQLFDDFVAAKDLVGDVQIANTTDELRALLSGDGGGVVFSTVQKFNLKDTATGRELEHPVLSTRDNIIVIADECHRTQYGLVQGFANNLRRALPQASFIGFTGTPVDSKDADTVAVFGDIIHTYDIRQATEDKAVVPIYYEPRLAKLHLGNEQLEEEAEEITGGLEESDKNKILWAAMEDAAGSAARVEAIARDILQHYTSRTASGASVEGKAMIVCMSRRNCVKLYDAITALEGCPEVAVIMTTNIAKDPVAWHPHVRSKEQMEGIKARFKDPDDSLKLVIVRDMWLTGFDNPAMHTLYVDKVMSGHNLIQAVNRVATVFRDKPSGLIVDYIGIGDRLRDATKKYTSAGGEGKVAFDIEEAFELARETVGLLREMLPGGPVDVRYGTLKFASVHEAIPYFSALPKGEQLKLVQHATNHIIADDELCKTFILNEKKLSSLAPIIKSHSEINELSADIVYLQHVGAALRKAKNPERKIREKADKVKDLIHRSIESEEVVDVFQMAGIERFDISIINDDFLATAKEQKTGNELKLELLRQIMNNEIKVRSMKNLVKYKKLKEEVERIIADYHNHFFDSLVAMEKLREVARQIQEEDERRNQLGLTDEEEAFYEILANHPDAVQDFDLIKELVQKILSEVKKSARQPDWYKKDDTKAQLQLAVKKVLRFKVKSELQEILDEIMEQAEARYREYGMSVA</sequence>
<comment type="similarity">
    <text evidence="2 10">Belongs to the HsdR family.</text>
</comment>
<keyword evidence="8 10" id="KW-0067">ATP-binding</keyword>
<comment type="caution">
    <text evidence="12">The sequence shown here is derived from an EMBL/GenBank/DDBJ whole genome shotgun (WGS) entry which is preliminary data.</text>
</comment>
<dbReference type="SUPFAM" id="SSF52540">
    <property type="entry name" value="P-loop containing nucleoside triphosphate hydrolases"/>
    <property type="match status" value="1"/>
</dbReference>
<dbReference type="InterPro" id="IPR027417">
    <property type="entry name" value="P-loop_NTPase"/>
</dbReference>
<evidence type="ECO:0000313" key="13">
    <source>
        <dbReference type="Proteomes" id="UP000634043"/>
    </source>
</evidence>
<evidence type="ECO:0000256" key="7">
    <source>
        <dbReference type="ARBA" id="ARBA00022801"/>
    </source>
</evidence>
<evidence type="ECO:0000256" key="6">
    <source>
        <dbReference type="ARBA" id="ARBA00022759"/>
    </source>
</evidence>
<dbReference type="RefSeq" id="WP_188501291.1">
    <property type="nucleotide sequence ID" value="NZ_BMFP01000003.1"/>
</dbReference>
<proteinExistence type="inferred from homology"/>
<accession>A0ABQ1W511</accession>
<dbReference type="Proteomes" id="UP000634043">
    <property type="component" value="Unassembled WGS sequence"/>
</dbReference>
<dbReference type="InterPro" id="IPR004473">
    <property type="entry name" value="Restrct_endonuc_typeI_HsdR"/>
</dbReference>
<keyword evidence="7 10" id="KW-0378">Hydrolase</keyword>
<evidence type="ECO:0000259" key="11">
    <source>
        <dbReference type="PROSITE" id="PS51192"/>
    </source>
</evidence>
<evidence type="ECO:0000313" key="12">
    <source>
        <dbReference type="EMBL" id="GGG14685.1"/>
    </source>
</evidence>
<dbReference type="InterPro" id="IPR021810">
    <property type="entry name" value="T1RH-like_C"/>
</dbReference>
<keyword evidence="9 10" id="KW-0238">DNA-binding</keyword>
<dbReference type="Pfam" id="PF11867">
    <property type="entry name" value="T1RH-like_C"/>
    <property type="match status" value="1"/>
</dbReference>
<dbReference type="CDD" id="cd18800">
    <property type="entry name" value="SF2_C_EcoR124I-like"/>
    <property type="match status" value="1"/>
</dbReference>
<dbReference type="Gene3D" id="3.40.50.300">
    <property type="entry name" value="P-loop containing nucleotide triphosphate hydrolases"/>
    <property type="match status" value="3"/>
</dbReference>
<dbReference type="PANTHER" id="PTHR30195">
    <property type="entry name" value="TYPE I SITE-SPECIFIC DEOXYRIBONUCLEASE PROTEIN SUBUNIT M AND R"/>
    <property type="match status" value="1"/>
</dbReference>
<name>A0ABQ1W511_9BACT</name>
<evidence type="ECO:0000256" key="8">
    <source>
        <dbReference type="ARBA" id="ARBA00022840"/>
    </source>
</evidence>
<keyword evidence="3" id="KW-0540">Nuclease</keyword>
<dbReference type="Pfam" id="PF04313">
    <property type="entry name" value="HSDR_N"/>
    <property type="match status" value="1"/>
</dbReference>
<dbReference type="Gene3D" id="3.90.1570.50">
    <property type="match status" value="1"/>
</dbReference>
<dbReference type="CDD" id="cd18030">
    <property type="entry name" value="DEXHc_RE_I_HsdR"/>
    <property type="match status" value="1"/>
</dbReference>
<evidence type="ECO:0000256" key="5">
    <source>
        <dbReference type="ARBA" id="ARBA00022747"/>
    </source>
</evidence>
<dbReference type="Pfam" id="PF18766">
    <property type="entry name" value="SWI2_SNF2"/>
    <property type="match status" value="1"/>
</dbReference>
<protein>
    <recommendedName>
        <fullName evidence="10">Type I restriction enzyme endonuclease subunit</fullName>
        <shortName evidence="10">R protein</shortName>
        <ecNumber evidence="10">3.1.21.3</ecNumber>
    </recommendedName>
</protein>
<keyword evidence="13" id="KW-1185">Reference proteome</keyword>
<dbReference type="PANTHER" id="PTHR30195:SF15">
    <property type="entry name" value="TYPE I RESTRICTION ENZYME HINDI ENDONUCLEASE SUBUNIT"/>
    <property type="match status" value="1"/>
</dbReference>
<dbReference type="InterPro" id="IPR040980">
    <property type="entry name" value="SWI2_SNF2"/>
</dbReference>
<comment type="subunit">
    <text evidence="10">The type I restriction/modification system is composed of three polypeptides R, M and S.</text>
</comment>
<evidence type="ECO:0000256" key="9">
    <source>
        <dbReference type="ARBA" id="ARBA00023125"/>
    </source>
</evidence>
<dbReference type="PROSITE" id="PS51192">
    <property type="entry name" value="HELICASE_ATP_BIND_1"/>
    <property type="match status" value="1"/>
</dbReference>
<dbReference type="NCBIfam" id="TIGR00348">
    <property type="entry name" value="hsdR"/>
    <property type="match status" value="1"/>
</dbReference>
<organism evidence="12 13">
    <name type="scientific">Pontibacter amylolyticus</name>
    <dbReference type="NCBI Taxonomy" id="1424080"/>
    <lineage>
        <taxon>Bacteria</taxon>
        <taxon>Pseudomonadati</taxon>
        <taxon>Bacteroidota</taxon>
        <taxon>Cytophagia</taxon>
        <taxon>Cytophagales</taxon>
        <taxon>Hymenobacteraceae</taxon>
        <taxon>Pontibacter</taxon>
    </lineage>
</organism>
<evidence type="ECO:0000256" key="3">
    <source>
        <dbReference type="ARBA" id="ARBA00022722"/>
    </source>
</evidence>